<dbReference type="Pfam" id="PF00171">
    <property type="entry name" value="Aldedh"/>
    <property type="match status" value="1"/>
</dbReference>
<dbReference type="InterPro" id="IPR047110">
    <property type="entry name" value="GABD/Sad-like"/>
</dbReference>
<dbReference type="InterPro" id="IPR016162">
    <property type="entry name" value="Ald_DH_N"/>
</dbReference>
<dbReference type="Gene3D" id="3.40.309.10">
    <property type="entry name" value="Aldehyde Dehydrogenase, Chain A, domain 2"/>
    <property type="match status" value="1"/>
</dbReference>
<dbReference type="PANTHER" id="PTHR43217:SF1">
    <property type="entry name" value="SUCCINATE SEMIALDEHYDE DEHYDROGENASE [NAD(P)+] SAD"/>
    <property type="match status" value="1"/>
</dbReference>
<comment type="caution">
    <text evidence="6">The sequence shown here is derived from an EMBL/GenBank/DDBJ whole genome shotgun (WGS) entry which is preliminary data.</text>
</comment>
<proteinExistence type="inferred from homology"/>
<keyword evidence="4" id="KW-0560">Oxidoreductase</keyword>
<evidence type="ECO:0000256" key="4">
    <source>
        <dbReference type="ARBA" id="ARBA00023002"/>
    </source>
</evidence>
<dbReference type="EMBL" id="JAPJDO010000034">
    <property type="protein sequence ID" value="MCX2940170.1"/>
    <property type="molecule type" value="Genomic_DNA"/>
</dbReference>
<evidence type="ECO:0000256" key="3">
    <source>
        <dbReference type="ARBA" id="ARBA00022857"/>
    </source>
</evidence>
<evidence type="ECO:0000313" key="6">
    <source>
        <dbReference type="EMBL" id="MCX2940170.1"/>
    </source>
</evidence>
<dbReference type="Gene3D" id="3.40.605.10">
    <property type="entry name" value="Aldehyde Dehydrogenase, Chain A, domain 1"/>
    <property type="match status" value="1"/>
</dbReference>
<comment type="similarity">
    <text evidence="1">Belongs to the aldehyde dehydrogenase family.</text>
</comment>
<name>A0ABT3SKX2_9MYCO</name>
<dbReference type="RefSeq" id="WP_265999991.1">
    <property type="nucleotide sequence ID" value="NZ_JAPJDN010000034.1"/>
</dbReference>
<organism evidence="6 7">
    <name type="scientific">Mycobacterium pinniadriaticum</name>
    <dbReference type="NCBI Taxonomy" id="2994102"/>
    <lineage>
        <taxon>Bacteria</taxon>
        <taxon>Bacillati</taxon>
        <taxon>Actinomycetota</taxon>
        <taxon>Actinomycetes</taxon>
        <taxon>Mycobacteriales</taxon>
        <taxon>Mycobacteriaceae</taxon>
        <taxon>Mycobacterium</taxon>
    </lineage>
</organism>
<keyword evidence="2" id="KW-0816">Tricarboxylic acid cycle</keyword>
<evidence type="ECO:0000259" key="5">
    <source>
        <dbReference type="Pfam" id="PF00171"/>
    </source>
</evidence>
<evidence type="ECO:0000256" key="1">
    <source>
        <dbReference type="ARBA" id="ARBA00009986"/>
    </source>
</evidence>
<dbReference type="SUPFAM" id="SSF53720">
    <property type="entry name" value="ALDH-like"/>
    <property type="match status" value="1"/>
</dbReference>
<dbReference type="InterPro" id="IPR016161">
    <property type="entry name" value="Ald_DH/histidinol_DH"/>
</dbReference>
<keyword evidence="7" id="KW-1185">Reference proteome</keyword>
<dbReference type="PANTHER" id="PTHR43217">
    <property type="entry name" value="SUCCINATE SEMIALDEHYDE DEHYDROGENASE [NAD(P)+] SAD"/>
    <property type="match status" value="1"/>
</dbReference>
<dbReference type="Proteomes" id="UP001300745">
    <property type="component" value="Unassembled WGS sequence"/>
</dbReference>
<dbReference type="InterPro" id="IPR044148">
    <property type="entry name" value="ALDH_GabD1-like"/>
</dbReference>
<sequence length="454" mass="47682">MAIATVNPATGELVESYEPYDESRCSTVLEAASRAQRDWAAQDLGMRADRLQGLAKELRARQDEYAALITLEMGKPISQALAEVEKCAACVDHYVECGEAYLRPTTVEMGVRFSGVRYLPLGVVLGVMPWNYPFWQALRFAIPTLLAGNGVVLKHASNVPGSALALEQLALAAGLPEGLFGTVLVEGGAVIPLIHDDRIAAVSLTGSESVGRRIGAEAGAALKPAVLELGGSDPFIVLADADMAAAAQAAATARTLNNGQSCIAAKRFLVDSSVYDDFIDATRAALAALKFGDPTDPETQLGPMARSDLRDELHGQVIDTVAGGARLVAGGTPPSGPGAFYPATLLIDAGPGMVGFDEELFGPAGVVARANGEDALIELANCSRYGLGSSIWSGDPQRALQLGERVCSGMVFVNDYVRSDPRIPFGGVKASGYGRELGHHGIHEFVNAQTVYAR</sequence>
<protein>
    <submittedName>
        <fullName evidence="6">NAD-dependent succinate-semialdehyde dehydrogenase</fullName>
    </submittedName>
</protein>
<keyword evidence="3" id="KW-0521">NADP</keyword>
<accession>A0ABT3SKX2</accession>
<dbReference type="InterPro" id="IPR015590">
    <property type="entry name" value="Aldehyde_DH_dom"/>
</dbReference>
<feature type="domain" description="Aldehyde dehydrogenase" evidence="5">
    <location>
        <begin position="3"/>
        <end position="451"/>
    </location>
</feature>
<evidence type="ECO:0000313" key="7">
    <source>
        <dbReference type="Proteomes" id="UP001300745"/>
    </source>
</evidence>
<dbReference type="CDD" id="cd07100">
    <property type="entry name" value="ALDH_SSADH1_GabD1"/>
    <property type="match status" value="1"/>
</dbReference>
<reference evidence="6 7" key="1">
    <citation type="submission" date="2022-11" db="EMBL/GenBank/DDBJ databases">
        <title>Mycobacterium sp. nov.</title>
        <authorList>
            <person name="Papic B."/>
            <person name="Spicic S."/>
            <person name="Duvnjak S."/>
        </authorList>
    </citation>
    <scope>NUCLEOTIDE SEQUENCE [LARGE SCALE GENOMIC DNA]</scope>
    <source>
        <strain evidence="6 7">CVI_P4</strain>
    </source>
</reference>
<gene>
    <name evidence="6" type="ORF">ORI27_26085</name>
</gene>
<dbReference type="InterPro" id="IPR016163">
    <property type="entry name" value="Ald_DH_C"/>
</dbReference>
<evidence type="ECO:0000256" key="2">
    <source>
        <dbReference type="ARBA" id="ARBA00022532"/>
    </source>
</evidence>